<dbReference type="InterPro" id="IPR031052">
    <property type="entry name" value="FHY3/FAR1"/>
</dbReference>
<protein>
    <recommendedName>
        <fullName evidence="1">ZSWIM1/3 RNaseH-like domain-containing protein</fullName>
    </recommendedName>
</protein>
<accession>A0ABN7IWN7</accession>
<keyword evidence="3" id="KW-1185">Reference proteome</keyword>
<feature type="non-terminal residue" evidence="2">
    <location>
        <position position="209"/>
    </location>
</feature>
<comment type="caution">
    <text evidence="2">The sequence shown here is derived from an EMBL/GenBank/DDBJ whole genome shotgun (WGS) entry which is preliminary data.</text>
</comment>
<dbReference type="Pfam" id="PF21056">
    <property type="entry name" value="ZSWIM1-3_RNaseH-like"/>
    <property type="match status" value="1"/>
</dbReference>
<gene>
    <name evidence="2" type="ORF">JKIAZH3_G4860</name>
</gene>
<dbReference type="PANTHER" id="PTHR31669">
    <property type="entry name" value="PROTEIN FAR1-RELATED SEQUENCE 10-RELATED"/>
    <property type="match status" value="1"/>
</dbReference>
<dbReference type="PANTHER" id="PTHR31669:SF251">
    <property type="entry name" value="PROTEIN FAR1-RELATED SEQUENCE"/>
    <property type="match status" value="1"/>
</dbReference>
<dbReference type="Proteomes" id="UP000836402">
    <property type="component" value="Unassembled WGS sequence"/>
</dbReference>
<evidence type="ECO:0000313" key="2">
    <source>
        <dbReference type="EMBL" id="CAD6934495.1"/>
    </source>
</evidence>
<feature type="domain" description="ZSWIM1/3 RNaseH-like" evidence="1">
    <location>
        <begin position="122"/>
        <end position="203"/>
    </location>
</feature>
<organism evidence="2 3">
    <name type="scientific">Tilletia caries</name>
    <name type="common">wheat bunt fungus</name>
    <dbReference type="NCBI Taxonomy" id="13290"/>
    <lineage>
        <taxon>Eukaryota</taxon>
        <taxon>Fungi</taxon>
        <taxon>Dikarya</taxon>
        <taxon>Basidiomycota</taxon>
        <taxon>Ustilaginomycotina</taxon>
        <taxon>Exobasidiomycetes</taxon>
        <taxon>Tilletiales</taxon>
        <taxon>Tilletiaceae</taxon>
        <taxon>Tilletia</taxon>
    </lineage>
</organism>
<evidence type="ECO:0000313" key="3">
    <source>
        <dbReference type="Proteomes" id="UP000836402"/>
    </source>
</evidence>
<proteinExistence type="predicted"/>
<dbReference type="InterPro" id="IPR048324">
    <property type="entry name" value="ZSWIM1-3_RNaseH-like"/>
</dbReference>
<evidence type="ECO:0000259" key="1">
    <source>
        <dbReference type="Pfam" id="PF21056"/>
    </source>
</evidence>
<dbReference type="EMBL" id="CAJHJG010003693">
    <property type="protein sequence ID" value="CAD6934495.1"/>
    <property type="molecule type" value="Genomic_DNA"/>
</dbReference>
<reference evidence="2" key="1">
    <citation type="submission" date="2020-10" db="EMBL/GenBank/DDBJ databases">
        <authorList>
            <person name="Sedaghatjoo S."/>
        </authorList>
    </citation>
    <scope>NUCLEOTIDE SEQUENCE</scope>
    <source>
        <strain evidence="2">AZH3</strain>
    </source>
</reference>
<name>A0ABN7IWN7_9BASI</name>
<sequence length="209" mass="23558">MINLRLVGKGPEWHITKVDWTHNHDPDPLLQSQSKPHHPTQVEKDLIRRLVSGNAGNISRSQALQCVRVIVPDTKLELQQVSNIINTAKNDRQVEYAKKGGDAASLLVWLAAQKDKDQGFRYACQVHKETEALRRLFVCSAEMVNALQRFGDVIIADVAQGRNIYQMPLNIFCVVDGAGRTRNVAYVVQDREDKEAHQWALEQLIITSG</sequence>